<dbReference type="PANTHER" id="PTHR33169:SF27">
    <property type="entry name" value="TRANSCRIPTIONAL REGULATOR PADR FAMILY PROTEIN"/>
    <property type="match status" value="1"/>
</dbReference>
<feature type="domain" description="Transcription regulator PadR C-terminal" evidence="2">
    <location>
        <begin position="95"/>
        <end position="162"/>
    </location>
</feature>
<sequence length="169" mass="19898">MGIEAVLLGLLAQGPRHAYALYQELRRPDGLWLVWRLKPARLYAMLDRLEQAGLIVSETVPQERRPARRVFRLTPAGEACYLRWRTEPVQHGRDMRQLFLAKLYLARRDGVEVVRTLLENQQAACRQWLADFRRSVPAPESFGYQVWRYRVQYLEALLHWLRDEATSIP</sequence>
<dbReference type="InterPro" id="IPR005149">
    <property type="entry name" value="Tscrpt_reg_PadR_N"/>
</dbReference>
<dbReference type="InterPro" id="IPR018309">
    <property type="entry name" value="Tscrpt_reg_PadR_C"/>
</dbReference>
<dbReference type="PANTHER" id="PTHR33169">
    <property type="entry name" value="PADR-FAMILY TRANSCRIPTIONAL REGULATOR"/>
    <property type="match status" value="1"/>
</dbReference>
<dbReference type="AlphaFoldDB" id="A0A7V2F844"/>
<dbReference type="Gene3D" id="1.10.10.10">
    <property type="entry name" value="Winged helix-like DNA-binding domain superfamily/Winged helix DNA-binding domain"/>
    <property type="match status" value="1"/>
</dbReference>
<proteinExistence type="predicted"/>
<reference evidence="3" key="1">
    <citation type="journal article" date="2020" name="mSystems">
        <title>Genome- and Community-Level Interaction Insights into Carbon Utilization and Element Cycling Functions of Hydrothermarchaeota in Hydrothermal Sediment.</title>
        <authorList>
            <person name="Zhou Z."/>
            <person name="Liu Y."/>
            <person name="Xu W."/>
            <person name="Pan J."/>
            <person name="Luo Z.H."/>
            <person name="Li M."/>
        </authorList>
    </citation>
    <scope>NUCLEOTIDE SEQUENCE [LARGE SCALE GENOMIC DNA]</scope>
    <source>
        <strain evidence="3">SpSt-143</strain>
    </source>
</reference>
<dbReference type="InterPro" id="IPR036388">
    <property type="entry name" value="WH-like_DNA-bd_sf"/>
</dbReference>
<dbReference type="InterPro" id="IPR052509">
    <property type="entry name" value="Metal_resp_DNA-bind_regulator"/>
</dbReference>
<protein>
    <submittedName>
        <fullName evidence="3">PadR family transcriptional regulator</fullName>
    </submittedName>
</protein>
<dbReference type="SUPFAM" id="SSF46785">
    <property type="entry name" value="Winged helix' DNA-binding domain"/>
    <property type="match status" value="1"/>
</dbReference>
<dbReference type="Pfam" id="PF10400">
    <property type="entry name" value="Vir_act_alpha_C"/>
    <property type="match status" value="1"/>
</dbReference>
<gene>
    <name evidence="3" type="ORF">ENO59_10580</name>
</gene>
<evidence type="ECO:0000259" key="1">
    <source>
        <dbReference type="Pfam" id="PF03551"/>
    </source>
</evidence>
<dbReference type="Pfam" id="PF03551">
    <property type="entry name" value="PadR"/>
    <property type="match status" value="1"/>
</dbReference>
<evidence type="ECO:0000313" key="3">
    <source>
        <dbReference type="EMBL" id="HER96935.1"/>
    </source>
</evidence>
<dbReference type="EMBL" id="DSGB01000006">
    <property type="protein sequence ID" value="HER96935.1"/>
    <property type="molecule type" value="Genomic_DNA"/>
</dbReference>
<accession>A0A7V2F844</accession>
<name>A0A7V2F844_RHOMR</name>
<feature type="domain" description="Transcription regulator PadR N-terminal" evidence="1">
    <location>
        <begin position="7"/>
        <end position="79"/>
    </location>
</feature>
<dbReference type="InterPro" id="IPR036390">
    <property type="entry name" value="WH_DNA-bd_sf"/>
</dbReference>
<comment type="caution">
    <text evidence="3">The sequence shown here is derived from an EMBL/GenBank/DDBJ whole genome shotgun (WGS) entry which is preliminary data.</text>
</comment>
<organism evidence="3">
    <name type="scientific">Rhodothermus marinus</name>
    <name type="common">Rhodothermus obamensis</name>
    <dbReference type="NCBI Taxonomy" id="29549"/>
    <lineage>
        <taxon>Bacteria</taxon>
        <taxon>Pseudomonadati</taxon>
        <taxon>Rhodothermota</taxon>
        <taxon>Rhodothermia</taxon>
        <taxon>Rhodothermales</taxon>
        <taxon>Rhodothermaceae</taxon>
        <taxon>Rhodothermus</taxon>
    </lineage>
</organism>
<evidence type="ECO:0000259" key="2">
    <source>
        <dbReference type="Pfam" id="PF10400"/>
    </source>
</evidence>